<evidence type="ECO:0000313" key="2">
    <source>
        <dbReference type="Proteomes" id="UP000728032"/>
    </source>
</evidence>
<dbReference type="AlphaFoldDB" id="A0A7R9QL02"/>
<accession>A0A7R9QL02</accession>
<sequence length="63" mass="7007">MATSNKTKDQIADLIRKLIDEKVQKYADSGLDEHDLRDIVRAEVNAELKENGLLFNPGNPSPA</sequence>
<gene>
    <name evidence="1" type="ORF">ONB1V03_LOCUS7567</name>
</gene>
<dbReference type="EMBL" id="OC918732">
    <property type="protein sequence ID" value="CAD7649975.1"/>
    <property type="molecule type" value="Genomic_DNA"/>
</dbReference>
<dbReference type="Proteomes" id="UP000728032">
    <property type="component" value="Unassembled WGS sequence"/>
</dbReference>
<feature type="non-terminal residue" evidence="1">
    <location>
        <position position="63"/>
    </location>
</feature>
<name>A0A7R9QL02_9ACAR</name>
<organism evidence="1">
    <name type="scientific">Oppiella nova</name>
    <dbReference type="NCBI Taxonomy" id="334625"/>
    <lineage>
        <taxon>Eukaryota</taxon>
        <taxon>Metazoa</taxon>
        <taxon>Ecdysozoa</taxon>
        <taxon>Arthropoda</taxon>
        <taxon>Chelicerata</taxon>
        <taxon>Arachnida</taxon>
        <taxon>Acari</taxon>
        <taxon>Acariformes</taxon>
        <taxon>Sarcoptiformes</taxon>
        <taxon>Oribatida</taxon>
        <taxon>Brachypylina</taxon>
        <taxon>Oppioidea</taxon>
        <taxon>Oppiidae</taxon>
        <taxon>Oppiella</taxon>
    </lineage>
</organism>
<reference evidence="1" key="1">
    <citation type="submission" date="2020-11" db="EMBL/GenBank/DDBJ databases">
        <authorList>
            <person name="Tran Van P."/>
        </authorList>
    </citation>
    <scope>NUCLEOTIDE SEQUENCE</scope>
</reference>
<proteinExistence type="predicted"/>
<keyword evidence="2" id="KW-1185">Reference proteome</keyword>
<protein>
    <submittedName>
        <fullName evidence="1">Uncharacterized protein</fullName>
    </submittedName>
</protein>
<evidence type="ECO:0000313" key="1">
    <source>
        <dbReference type="EMBL" id="CAD7649975.1"/>
    </source>
</evidence>
<dbReference type="EMBL" id="CAJPVJ010003907">
    <property type="protein sequence ID" value="CAG2168073.1"/>
    <property type="molecule type" value="Genomic_DNA"/>
</dbReference>